<evidence type="ECO:0000313" key="1">
    <source>
        <dbReference type="EnsemblMetazoa" id="MESCA007286-PA"/>
    </source>
</evidence>
<name>T1GU78_MEGSC</name>
<dbReference type="HOGENOM" id="CLU_2111647_0_0_1"/>
<sequence>MLLRRKLRFLSEAAFNGCKKYGTVAAASTVSSSHEQPSAKSFKLQKALIVTKLSRYEYEESRNRELNSQELEKKLRNRGTDYDGMLYLHNLHKKFEMRVIKSFQDVGCDVKVINR</sequence>
<dbReference type="STRING" id="36166.T1GU78"/>
<dbReference type="PANTHER" id="PTHR13158">
    <property type="match status" value="1"/>
</dbReference>
<proteinExistence type="predicted"/>
<dbReference type="AlphaFoldDB" id="T1GU78"/>
<dbReference type="GO" id="GO:0005739">
    <property type="term" value="C:mitochondrion"/>
    <property type="evidence" value="ECO:0007669"/>
    <property type="project" value="TreeGrafter"/>
</dbReference>
<reference evidence="2" key="1">
    <citation type="submission" date="2013-02" db="EMBL/GenBank/DDBJ databases">
        <authorList>
            <person name="Hughes D."/>
        </authorList>
    </citation>
    <scope>NUCLEOTIDE SEQUENCE</scope>
    <source>
        <strain>Durham</strain>
        <strain evidence="2">NC isolate 2 -- Noor lab</strain>
    </source>
</reference>
<dbReference type="EnsemblMetazoa" id="MESCA007286-RA">
    <property type="protein sequence ID" value="MESCA007286-PA"/>
    <property type="gene ID" value="MESCA007286"/>
</dbReference>
<organism evidence="1 2">
    <name type="scientific">Megaselia scalaris</name>
    <name type="common">Humpbacked fly</name>
    <name type="synonym">Phora scalaris</name>
    <dbReference type="NCBI Taxonomy" id="36166"/>
    <lineage>
        <taxon>Eukaryota</taxon>
        <taxon>Metazoa</taxon>
        <taxon>Ecdysozoa</taxon>
        <taxon>Arthropoda</taxon>
        <taxon>Hexapoda</taxon>
        <taxon>Insecta</taxon>
        <taxon>Pterygota</taxon>
        <taxon>Neoptera</taxon>
        <taxon>Endopterygota</taxon>
        <taxon>Diptera</taxon>
        <taxon>Brachycera</taxon>
        <taxon>Muscomorpha</taxon>
        <taxon>Platypezoidea</taxon>
        <taxon>Phoridae</taxon>
        <taxon>Megaseliini</taxon>
        <taxon>Megaselia</taxon>
    </lineage>
</organism>
<keyword evidence="2" id="KW-1185">Reference proteome</keyword>
<accession>T1GU78</accession>
<dbReference type="PANTHER" id="PTHR13158:SF5">
    <property type="entry name" value="NAD KINASE 2, MITOCHONDRIAL"/>
    <property type="match status" value="1"/>
</dbReference>
<dbReference type="GO" id="GO:0019674">
    <property type="term" value="P:NAD+ metabolic process"/>
    <property type="evidence" value="ECO:0007669"/>
    <property type="project" value="TreeGrafter"/>
</dbReference>
<dbReference type="Proteomes" id="UP000015102">
    <property type="component" value="Unassembled WGS sequence"/>
</dbReference>
<dbReference type="GO" id="GO:0003951">
    <property type="term" value="F:NAD+ kinase activity"/>
    <property type="evidence" value="ECO:0007669"/>
    <property type="project" value="TreeGrafter"/>
</dbReference>
<protein>
    <submittedName>
        <fullName evidence="1">Uncharacterized protein</fullName>
    </submittedName>
</protein>
<evidence type="ECO:0000313" key="2">
    <source>
        <dbReference type="Proteomes" id="UP000015102"/>
    </source>
</evidence>
<reference evidence="1" key="2">
    <citation type="submission" date="2015-06" db="UniProtKB">
        <authorList>
            <consortium name="EnsemblMetazoa"/>
        </authorList>
    </citation>
    <scope>IDENTIFICATION</scope>
</reference>
<dbReference type="EMBL" id="CAQQ02172696">
    <property type="status" value="NOT_ANNOTATED_CDS"/>
    <property type="molecule type" value="Genomic_DNA"/>
</dbReference>